<dbReference type="Proteomes" id="UP001212997">
    <property type="component" value="Unassembled WGS sequence"/>
</dbReference>
<reference evidence="2" key="1">
    <citation type="submission" date="2022-07" db="EMBL/GenBank/DDBJ databases">
        <title>Genome Sequence of Physisporinus lineatus.</title>
        <authorList>
            <person name="Buettner E."/>
        </authorList>
    </citation>
    <scope>NUCLEOTIDE SEQUENCE</scope>
    <source>
        <strain evidence="2">VT162</strain>
    </source>
</reference>
<keyword evidence="3" id="KW-1185">Reference proteome</keyword>
<accession>A0AAD5UT08</accession>
<comment type="caution">
    <text evidence="2">The sequence shown here is derived from an EMBL/GenBank/DDBJ whole genome shotgun (WGS) entry which is preliminary data.</text>
</comment>
<evidence type="ECO:0000256" key="1">
    <source>
        <dbReference type="SAM" id="MobiDB-lite"/>
    </source>
</evidence>
<feature type="region of interest" description="Disordered" evidence="1">
    <location>
        <begin position="126"/>
        <end position="163"/>
    </location>
</feature>
<organism evidence="2 3">
    <name type="scientific">Meripilus lineatus</name>
    <dbReference type="NCBI Taxonomy" id="2056292"/>
    <lineage>
        <taxon>Eukaryota</taxon>
        <taxon>Fungi</taxon>
        <taxon>Dikarya</taxon>
        <taxon>Basidiomycota</taxon>
        <taxon>Agaricomycotina</taxon>
        <taxon>Agaricomycetes</taxon>
        <taxon>Polyporales</taxon>
        <taxon>Meripilaceae</taxon>
        <taxon>Meripilus</taxon>
    </lineage>
</organism>
<proteinExistence type="predicted"/>
<sequence length="163" mass="18996">MLKAHTQTENQLRQVQQQVTTLQETALTQTANNRRNPVAGNGSELIDKPHGNFNLEDAIGLEHDKYLSLRRNIRDLVIQSQIDWTEDFRRADVQKLAMIYKGVFIKHPEMKRYKNNWAVTAITKGNMQHRHKHRARAVKKSSKNRRTHNGRQGSAMEEEEDDE</sequence>
<feature type="region of interest" description="Disordered" evidence="1">
    <location>
        <begin position="26"/>
        <end position="47"/>
    </location>
</feature>
<gene>
    <name evidence="2" type="ORF">NLI96_g11614</name>
</gene>
<feature type="compositionally biased region" description="Basic residues" evidence="1">
    <location>
        <begin position="127"/>
        <end position="149"/>
    </location>
</feature>
<dbReference type="EMBL" id="JANAWD010000801">
    <property type="protein sequence ID" value="KAJ3475773.1"/>
    <property type="molecule type" value="Genomic_DNA"/>
</dbReference>
<dbReference type="AlphaFoldDB" id="A0AAD5UT08"/>
<protein>
    <submittedName>
        <fullName evidence="2">Uncharacterized protein</fullName>
    </submittedName>
</protein>
<evidence type="ECO:0000313" key="2">
    <source>
        <dbReference type="EMBL" id="KAJ3475773.1"/>
    </source>
</evidence>
<evidence type="ECO:0000313" key="3">
    <source>
        <dbReference type="Proteomes" id="UP001212997"/>
    </source>
</evidence>
<name>A0AAD5UT08_9APHY</name>